<organism evidence="1 2">
    <name type="scientific">Tenacibaculum phage PTm5</name>
    <dbReference type="NCBI Taxonomy" id="2547426"/>
    <lineage>
        <taxon>Viruses</taxon>
        <taxon>Duplodnaviria</taxon>
        <taxon>Heunggongvirae</taxon>
        <taxon>Uroviricota</taxon>
        <taxon>Caudoviricetes</taxon>
        <taxon>Shirahamavirus</taxon>
        <taxon>Shirahamavirus PTm1</taxon>
    </lineage>
</organism>
<accession>A0A5S9BZG9</accession>
<dbReference type="EMBL" id="AP019525">
    <property type="protein sequence ID" value="BBI90920.1"/>
    <property type="molecule type" value="Genomic_DNA"/>
</dbReference>
<name>A0A5S9BZG9_9CAUD</name>
<dbReference type="Proteomes" id="UP000424080">
    <property type="component" value="Segment"/>
</dbReference>
<evidence type="ECO:0000313" key="1">
    <source>
        <dbReference type="EMBL" id="BBI90920.1"/>
    </source>
</evidence>
<sequence>MSVILMHDTIKNIESKNRQDILVYLQNNFDIVKENAQCNRNGAKYYLLKSKE</sequence>
<proteinExistence type="predicted"/>
<reference evidence="1 2" key="1">
    <citation type="journal article" date="2019" name="Arch. Virol.">
        <title>A novel jumbo Tenacibaculum maritimum lytic phage with head-fiber-like appendages.</title>
        <authorList>
            <person name="Kawato Y."/>
            <person name="Istiqomah I."/>
            <person name="Gaafar A.Y."/>
            <person name="Hanaoka M."/>
            <person name="Ishimaru K."/>
            <person name="Yasuike M."/>
            <person name="Nishiki I."/>
            <person name="Nakamura Y."/>
            <person name="Fujiwara A."/>
            <person name="Nakai T."/>
        </authorList>
    </citation>
    <scope>NUCLEOTIDE SEQUENCE [LARGE SCALE GENOMIC DNA]</scope>
    <source>
        <strain evidence="1 2">PTm5</strain>
    </source>
</reference>
<evidence type="ECO:0000313" key="2">
    <source>
        <dbReference type="Proteomes" id="UP000424080"/>
    </source>
</evidence>
<protein>
    <submittedName>
        <fullName evidence="1">Uncharacterized protein</fullName>
    </submittedName>
</protein>